<evidence type="ECO:0000313" key="1">
    <source>
        <dbReference type="EMBL" id="JAH58463.1"/>
    </source>
</evidence>
<dbReference type="EMBL" id="GBXM01050114">
    <property type="protein sequence ID" value="JAH58463.1"/>
    <property type="molecule type" value="Transcribed_RNA"/>
</dbReference>
<proteinExistence type="predicted"/>
<dbReference type="AlphaFoldDB" id="A0A0E9U0F0"/>
<reference evidence="1" key="2">
    <citation type="journal article" date="2015" name="Fish Shellfish Immunol.">
        <title>Early steps in the European eel (Anguilla anguilla)-Vibrio vulnificus interaction in the gills: Role of the RtxA13 toxin.</title>
        <authorList>
            <person name="Callol A."/>
            <person name="Pajuelo D."/>
            <person name="Ebbesson L."/>
            <person name="Teles M."/>
            <person name="MacKenzie S."/>
            <person name="Amaro C."/>
        </authorList>
    </citation>
    <scope>NUCLEOTIDE SEQUENCE</scope>
</reference>
<reference evidence="1" key="1">
    <citation type="submission" date="2014-11" db="EMBL/GenBank/DDBJ databases">
        <authorList>
            <person name="Amaro Gonzalez C."/>
        </authorList>
    </citation>
    <scope>NUCLEOTIDE SEQUENCE</scope>
</reference>
<name>A0A0E9U0F0_ANGAN</name>
<protein>
    <submittedName>
        <fullName evidence="1">Uncharacterized protein</fullName>
    </submittedName>
</protein>
<sequence length="30" mass="3234">MKCCVAVSARLVMPVISYSGPVSPPTDRRL</sequence>
<organism evidence="1">
    <name type="scientific">Anguilla anguilla</name>
    <name type="common">European freshwater eel</name>
    <name type="synonym">Muraena anguilla</name>
    <dbReference type="NCBI Taxonomy" id="7936"/>
    <lineage>
        <taxon>Eukaryota</taxon>
        <taxon>Metazoa</taxon>
        <taxon>Chordata</taxon>
        <taxon>Craniata</taxon>
        <taxon>Vertebrata</taxon>
        <taxon>Euteleostomi</taxon>
        <taxon>Actinopterygii</taxon>
        <taxon>Neopterygii</taxon>
        <taxon>Teleostei</taxon>
        <taxon>Anguilliformes</taxon>
        <taxon>Anguillidae</taxon>
        <taxon>Anguilla</taxon>
    </lineage>
</organism>
<accession>A0A0E9U0F0</accession>